<evidence type="ECO:0000313" key="3">
    <source>
        <dbReference type="Proteomes" id="UP000322110"/>
    </source>
</evidence>
<dbReference type="Proteomes" id="UP000322110">
    <property type="component" value="Unassembled WGS sequence"/>
</dbReference>
<dbReference type="SUPFAM" id="SSF55298">
    <property type="entry name" value="YjgF-like"/>
    <property type="match status" value="1"/>
</dbReference>
<dbReference type="Gene3D" id="3.30.1330.40">
    <property type="entry name" value="RutC-like"/>
    <property type="match status" value="1"/>
</dbReference>
<comment type="similarity">
    <text evidence="1">Belongs to the RutC family.</text>
</comment>
<protein>
    <submittedName>
        <fullName evidence="2">RidA family protein</fullName>
    </submittedName>
</protein>
<dbReference type="InterPro" id="IPR035959">
    <property type="entry name" value="RutC-like_sf"/>
</dbReference>
<dbReference type="AlphaFoldDB" id="A0A5B2TJ52"/>
<dbReference type="InterPro" id="IPR006175">
    <property type="entry name" value="YjgF/YER057c/UK114"/>
</dbReference>
<keyword evidence="3" id="KW-1185">Reference proteome</keyword>
<sequence length="129" mass="13590">MARITLSNPPGVHVPAARYSQAALIEGAPRRLVISGQIGMAPDGTIREGAEAQIRQALDNLGAVLAAHGMAPEQVVKVTVLLTDRAQLPVWRAARDRLFGEHAPCSTLMIVAGLADPRLLIEVEAEAAA</sequence>
<accession>A0A5B2TJ52</accession>
<comment type="caution">
    <text evidence="2">The sequence shown here is derived from an EMBL/GenBank/DDBJ whole genome shotgun (WGS) entry which is preliminary data.</text>
</comment>
<name>A0A5B2TJ52_9PROT</name>
<dbReference type="Pfam" id="PF01042">
    <property type="entry name" value="Ribonuc_L-PSP"/>
    <property type="match status" value="1"/>
</dbReference>
<evidence type="ECO:0000256" key="1">
    <source>
        <dbReference type="ARBA" id="ARBA00010552"/>
    </source>
</evidence>
<dbReference type="GO" id="GO:0019239">
    <property type="term" value="F:deaminase activity"/>
    <property type="evidence" value="ECO:0007669"/>
    <property type="project" value="TreeGrafter"/>
</dbReference>
<dbReference type="CDD" id="cd00448">
    <property type="entry name" value="YjgF_YER057c_UK114_family"/>
    <property type="match status" value="1"/>
</dbReference>
<organism evidence="2 3">
    <name type="scientific">Teichococcus oryzae</name>
    <dbReference type="NCBI Taxonomy" id="1608942"/>
    <lineage>
        <taxon>Bacteria</taxon>
        <taxon>Pseudomonadati</taxon>
        <taxon>Pseudomonadota</taxon>
        <taxon>Alphaproteobacteria</taxon>
        <taxon>Acetobacterales</taxon>
        <taxon>Roseomonadaceae</taxon>
        <taxon>Roseomonas</taxon>
    </lineage>
</organism>
<gene>
    <name evidence="2" type="ORF">F0Q34_01990</name>
</gene>
<dbReference type="RefSeq" id="WP_149810447.1">
    <property type="nucleotide sequence ID" value="NZ_VUKA01000001.1"/>
</dbReference>
<reference evidence="2 3" key="1">
    <citation type="journal article" date="2015" name="Int. J. Syst. Evol. Microbiol.">
        <title>Roseomonas oryzae sp. nov., isolated from paddy rhizosphere soil.</title>
        <authorList>
            <person name="Ramaprasad E.V."/>
            <person name="Sasikala Ch."/>
            <person name="Ramana Ch.V."/>
        </authorList>
    </citation>
    <scope>NUCLEOTIDE SEQUENCE [LARGE SCALE GENOMIC DNA]</scope>
    <source>
        <strain evidence="2 3">KCTC 42542</strain>
    </source>
</reference>
<dbReference type="PANTHER" id="PTHR11803">
    <property type="entry name" value="2-IMINOBUTANOATE/2-IMINOPROPANOATE DEAMINASE RIDA"/>
    <property type="match status" value="1"/>
</dbReference>
<dbReference type="OrthoDB" id="9799840at2"/>
<dbReference type="GO" id="GO:0005829">
    <property type="term" value="C:cytosol"/>
    <property type="evidence" value="ECO:0007669"/>
    <property type="project" value="TreeGrafter"/>
</dbReference>
<dbReference type="PANTHER" id="PTHR11803:SF58">
    <property type="entry name" value="PROTEIN HMF1-RELATED"/>
    <property type="match status" value="1"/>
</dbReference>
<dbReference type="EMBL" id="VUKA01000001">
    <property type="protein sequence ID" value="KAA2214511.1"/>
    <property type="molecule type" value="Genomic_DNA"/>
</dbReference>
<evidence type="ECO:0000313" key="2">
    <source>
        <dbReference type="EMBL" id="KAA2214511.1"/>
    </source>
</evidence>
<proteinExistence type="inferred from homology"/>